<dbReference type="EMBL" id="WVBC01000044">
    <property type="protein sequence ID" value="NKT81890.1"/>
    <property type="molecule type" value="Genomic_DNA"/>
</dbReference>
<accession>A0A9Q4ZS93</accession>
<reference evidence="1" key="1">
    <citation type="submission" date="2019-11" db="EMBL/GenBank/DDBJ databases">
        <title>Spread of Macrolides and rifampicin resistant Rhodococcus equi in clinical isolates in the USA.</title>
        <authorList>
            <person name="Alvarez-Narvaez S."/>
            <person name="Huber L."/>
            <person name="Cohen N.D."/>
            <person name="Slovis N."/>
            <person name="Greiter M."/>
            <person name="Giguere S."/>
            <person name="Hart K."/>
        </authorList>
    </citation>
    <scope>NUCLEOTIDE SEQUENCE</scope>
    <source>
        <strain evidence="1">Lh_17</strain>
    </source>
</reference>
<evidence type="ECO:0000313" key="2">
    <source>
        <dbReference type="EMBL" id="NKT81890.1"/>
    </source>
</evidence>
<dbReference type="EMBL" id="WUXR01000025">
    <property type="protein sequence ID" value="MBM4568854.1"/>
    <property type="molecule type" value="Genomic_DNA"/>
</dbReference>
<evidence type="ECO:0000313" key="3">
    <source>
        <dbReference type="EMBL" id="NKW44203.1"/>
    </source>
</evidence>
<dbReference type="EMBL" id="WVDC01000017">
    <property type="protein sequence ID" value="NKW44203.1"/>
    <property type="molecule type" value="Genomic_DNA"/>
</dbReference>
<evidence type="ECO:0000313" key="1">
    <source>
        <dbReference type="EMBL" id="MBM4568854.1"/>
    </source>
</evidence>
<organism evidence="2 4">
    <name type="scientific">Rhodococcus hoagii</name>
    <name type="common">Corynebacterium equii</name>
    <dbReference type="NCBI Taxonomy" id="43767"/>
    <lineage>
        <taxon>Bacteria</taxon>
        <taxon>Bacillati</taxon>
        <taxon>Actinomycetota</taxon>
        <taxon>Actinomycetes</taxon>
        <taxon>Mycobacteriales</taxon>
        <taxon>Nocardiaceae</taxon>
        <taxon>Prescottella</taxon>
    </lineage>
</organism>
<protein>
    <submittedName>
        <fullName evidence="2">Uncharacterized protein</fullName>
    </submittedName>
</protein>
<sequence length="46" mass="4685">MLFRLAAAGVGAVDPAGVVDVEGQPCRVVRGARSALLETLVGVAHR</sequence>
<dbReference type="Proteomes" id="UP000608063">
    <property type="component" value="Unassembled WGS sequence"/>
</dbReference>
<gene>
    <name evidence="1" type="ORF">GS441_26630</name>
    <name evidence="2" type="ORF">GS882_28110</name>
    <name evidence="3" type="ORF">GS947_22220</name>
</gene>
<proteinExistence type="predicted"/>
<dbReference type="RefSeq" id="WP_202979228.1">
    <property type="nucleotide sequence ID" value="NZ_CP095479.1"/>
</dbReference>
<name>A0A9Q4ZS93_RHOHA</name>
<dbReference type="Proteomes" id="UP000603463">
    <property type="component" value="Unassembled WGS sequence"/>
</dbReference>
<dbReference type="AlphaFoldDB" id="A0A9Q4ZS93"/>
<comment type="caution">
    <text evidence="2">The sequence shown here is derived from an EMBL/GenBank/DDBJ whole genome shotgun (WGS) entry which is preliminary data.</text>
</comment>
<reference evidence="2" key="2">
    <citation type="journal article" date="2020" name="Environ. Microbiol.">
        <title>The novel and transferable erm(51) gene confers Macrolides, Lincosamides, and Streptogramins B (MLSB) resistance to clonal Rhodococcus equi in the environment.</title>
        <authorList>
            <person name="Huber L."/>
            <person name="Giguere S."/>
            <person name="Slovis N.M."/>
            <person name="Alvarez-Narvaez S."/>
            <person name="Hart K.A."/>
            <person name="Greiter M."/>
            <person name="Morris E.R.A."/>
            <person name="Cohen N.D."/>
        </authorList>
    </citation>
    <scope>NUCLEOTIDE SEQUENCE</scope>
    <source>
        <strain evidence="2">Lh_116_1</strain>
        <strain evidence="3">Lh_16_1</strain>
    </source>
</reference>
<evidence type="ECO:0000313" key="4">
    <source>
        <dbReference type="Proteomes" id="UP000603463"/>
    </source>
</evidence>
<dbReference type="Proteomes" id="UP000808906">
    <property type="component" value="Unassembled WGS sequence"/>
</dbReference>